<dbReference type="AlphaFoldDB" id="A0A1J4T4X6"/>
<accession>A0A1J4T4X6</accession>
<protein>
    <recommendedName>
        <fullName evidence="2">GIY-YIG domain-containing protein</fullName>
    </recommendedName>
</protein>
<dbReference type="PANTHER" id="PTHR34477:SF5">
    <property type="entry name" value="BSL5627 PROTEIN"/>
    <property type="match status" value="1"/>
</dbReference>
<dbReference type="InterPro" id="IPR000305">
    <property type="entry name" value="GIY-YIG_endonuc"/>
</dbReference>
<evidence type="ECO:0000313" key="4">
    <source>
        <dbReference type="Proteomes" id="UP000183192"/>
    </source>
</evidence>
<dbReference type="SUPFAM" id="SSF82771">
    <property type="entry name" value="GIY-YIG endonuclease"/>
    <property type="match status" value="1"/>
</dbReference>
<evidence type="ECO:0000256" key="1">
    <source>
        <dbReference type="ARBA" id="ARBA00007435"/>
    </source>
</evidence>
<dbReference type="CDD" id="cd10448">
    <property type="entry name" value="GIY-YIG_unchar_3"/>
    <property type="match status" value="1"/>
</dbReference>
<dbReference type="PANTHER" id="PTHR34477">
    <property type="entry name" value="UPF0213 PROTEIN YHBQ"/>
    <property type="match status" value="1"/>
</dbReference>
<comment type="similarity">
    <text evidence="1">Belongs to the UPF0213 family.</text>
</comment>
<dbReference type="Gene3D" id="3.40.1440.10">
    <property type="entry name" value="GIY-YIG endonuclease"/>
    <property type="match status" value="1"/>
</dbReference>
<evidence type="ECO:0000259" key="2">
    <source>
        <dbReference type="PROSITE" id="PS50164"/>
    </source>
</evidence>
<dbReference type="Proteomes" id="UP000183192">
    <property type="component" value="Unassembled WGS sequence"/>
</dbReference>
<dbReference type="SMART" id="SM00465">
    <property type="entry name" value="GIYc"/>
    <property type="match status" value="1"/>
</dbReference>
<gene>
    <name evidence="3" type="ORF">AUJ27_03450</name>
</gene>
<dbReference type="EMBL" id="MNUU01000067">
    <property type="protein sequence ID" value="OIO06850.1"/>
    <property type="molecule type" value="Genomic_DNA"/>
</dbReference>
<reference evidence="3 4" key="1">
    <citation type="journal article" date="2016" name="Environ. Microbiol.">
        <title>Genomic resolution of a cold subsurface aquifer community provides metabolic insights for novel microbes adapted to high CO concentrations.</title>
        <authorList>
            <person name="Probst A.J."/>
            <person name="Castelle C.J."/>
            <person name="Singh A."/>
            <person name="Brown C.T."/>
            <person name="Anantharaman K."/>
            <person name="Sharon I."/>
            <person name="Hug L.A."/>
            <person name="Burstein D."/>
            <person name="Emerson J.B."/>
            <person name="Thomas B.C."/>
            <person name="Banfield J.F."/>
        </authorList>
    </citation>
    <scope>NUCLEOTIDE SEQUENCE [LARGE SCALE GENOMIC DNA]</scope>
    <source>
        <strain evidence="3">CG1_02_37_44</strain>
    </source>
</reference>
<organism evidence="3 4">
    <name type="scientific">Candidatus Falkowbacteria bacterium CG1_02_37_44</name>
    <dbReference type="NCBI Taxonomy" id="1805146"/>
    <lineage>
        <taxon>Bacteria</taxon>
        <taxon>Candidatus Falkowiibacteriota</taxon>
    </lineage>
</organism>
<evidence type="ECO:0000313" key="3">
    <source>
        <dbReference type="EMBL" id="OIO06850.1"/>
    </source>
</evidence>
<feature type="domain" description="GIY-YIG" evidence="2">
    <location>
        <begin position="4"/>
        <end position="81"/>
    </location>
</feature>
<sequence>MKTKGGYVYITTNKRHTVLYTGVTADIGKRIWEHKEKLYKNSFAYKYNADVLIYYETFDDIESAISREKQIKGWTRKKKIDLINRNNQNWRNLSDDL</sequence>
<comment type="caution">
    <text evidence="3">The sequence shown here is derived from an EMBL/GenBank/DDBJ whole genome shotgun (WGS) entry which is preliminary data.</text>
</comment>
<dbReference type="PROSITE" id="PS50164">
    <property type="entry name" value="GIY_YIG"/>
    <property type="match status" value="1"/>
</dbReference>
<dbReference type="InterPro" id="IPR035901">
    <property type="entry name" value="GIY-YIG_endonuc_sf"/>
</dbReference>
<dbReference type="Pfam" id="PF01541">
    <property type="entry name" value="GIY-YIG"/>
    <property type="match status" value="1"/>
</dbReference>
<dbReference type="InterPro" id="IPR050190">
    <property type="entry name" value="UPF0213_domain"/>
</dbReference>
<proteinExistence type="inferred from homology"/>
<name>A0A1J4T4X6_9BACT</name>